<protein>
    <submittedName>
        <fullName evidence="8">O-Antigen ligase</fullName>
    </submittedName>
</protein>
<feature type="transmembrane region" description="Helical" evidence="6">
    <location>
        <begin position="484"/>
        <end position="508"/>
    </location>
</feature>
<evidence type="ECO:0000256" key="6">
    <source>
        <dbReference type="SAM" id="Phobius"/>
    </source>
</evidence>
<dbReference type="SUPFAM" id="SSF48452">
    <property type="entry name" value="TPR-like"/>
    <property type="match status" value="1"/>
</dbReference>
<proteinExistence type="predicted"/>
<evidence type="ECO:0000256" key="1">
    <source>
        <dbReference type="ARBA" id="ARBA00004141"/>
    </source>
</evidence>
<evidence type="ECO:0000313" key="8">
    <source>
        <dbReference type="EMBL" id="TWU22918.1"/>
    </source>
</evidence>
<feature type="transmembrane region" description="Helical" evidence="6">
    <location>
        <begin position="394"/>
        <end position="413"/>
    </location>
</feature>
<keyword evidence="9" id="KW-1185">Reference proteome</keyword>
<sequence length="980" mass="109149">MDANQSPEPLPTDQPTPSQENTAQPQRASAKPTQRKACSVRPDSAQSKSLASGIQPMRTTSSSSSRGSNRRGHNPTSDFARWEWGLLNLARATTIAAFIYTCWRFGGTDVIVWYHVAIMLAASIAMAAIVWRKSSRQQPLPTPALLFGLFCVTFPMLQTVELPREVVEWIAPGTETVLNEFSSPAISELQSARQQLADHRQNTSSSSVNHSATISIVPSSSQTRLALWQLGFVFFAISTTLFFTRQSRNVLAWTLAINAAGLAFWGLVQRASGSNELLPGMTKDFVTLPFSTFVYKNAGAAALIPGLACLIGLIGIQRHSAKGIRTSKRSSRGIDSYHPRPKWTAPRFLSLMCFIGLLAAGLLASSSRGVWISGVVAGLALFITVPSRFSGKSFMAAAFIAVCCIGLIALTGLRNELVKQSQRLNMDQVSTDARFTHWLDGIETAIAHLPLGSGLGTFGYAHLPHQEKDTEQWFREAHNQYLEIIVETGVFGVLAILVVIVLLAKSAVFLIRKSPSQEHFSWGIIGLFSLASIVTQSFVDFVVLIPGVMFTQAILLGCMAAVYTRDLSLSKVMRRRSGQIVSQKASELTPAEAAPTPLRDRLNRIANRPLTWCLVTSVVVLLAFIAIDKKLHTENVLAKTQFSSEEYEPSPEEIEFNLQLLSDAIEREPKSWELYRRRSLWHFAEYRVELLKQASADESPLKWEQTSQSTLFQSLFTIPQSDRDELIANVLVVPALQESLQRAVADQESTLRFNPLSPNAYLSCAMLTPLMKRDTAMWEENIARLSHSSRSLQYAGGLVAYFAGDRDNMIDLWHRSLKFGAEYYPAVLQLAGRKLSLEEFLREIIPTERNDLAVRFVSDAGKFTINQHTLQRLRNQVLTRIESDVRLEEAEKMALSARVEETGENWGEAASYWNLAVRSQPHNLDYRYYHCRALYHDGQLNEALDQATLLRALEPATERSAKTIELIKKRLEAESRKALL</sequence>
<feature type="compositionally biased region" description="Polar residues" evidence="5">
    <location>
        <begin position="15"/>
        <end position="27"/>
    </location>
</feature>
<name>A0A5C6CF64_9BACT</name>
<dbReference type="PANTHER" id="PTHR37422:SF23">
    <property type="entry name" value="TEICHURONIC ACID BIOSYNTHESIS PROTEIN TUAE"/>
    <property type="match status" value="1"/>
</dbReference>
<feature type="domain" description="O-antigen ligase-related" evidence="7">
    <location>
        <begin position="356"/>
        <end position="496"/>
    </location>
</feature>
<feature type="transmembrane region" description="Helical" evidence="6">
    <location>
        <begin position="250"/>
        <end position="268"/>
    </location>
</feature>
<evidence type="ECO:0000256" key="3">
    <source>
        <dbReference type="ARBA" id="ARBA00022989"/>
    </source>
</evidence>
<feature type="transmembrane region" description="Helical" evidence="6">
    <location>
        <begin position="112"/>
        <end position="131"/>
    </location>
</feature>
<dbReference type="Gene3D" id="1.25.40.10">
    <property type="entry name" value="Tetratricopeptide repeat domain"/>
    <property type="match status" value="1"/>
</dbReference>
<comment type="caution">
    <text evidence="8">The sequence shown here is derived from an EMBL/GenBank/DDBJ whole genome shotgun (WGS) entry which is preliminary data.</text>
</comment>
<keyword evidence="8" id="KW-0436">Ligase</keyword>
<reference evidence="8 9" key="1">
    <citation type="submission" date="2019-02" db="EMBL/GenBank/DDBJ databases">
        <title>Deep-cultivation of Planctomycetes and their phenomic and genomic characterization uncovers novel biology.</title>
        <authorList>
            <person name="Wiegand S."/>
            <person name="Jogler M."/>
            <person name="Boedeker C."/>
            <person name="Pinto D."/>
            <person name="Vollmers J."/>
            <person name="Rivas-Marin E."/>
            <person name="Kohn T."/>
            <person name="Peeters S.H."/>
            <person name="Heuer A."/>
            <person name="Rast P."/>
            <person name="Oberbeckmann S."/>
            <person name="Bunk B."/>
            <person name="Jeske O."/>
            <person name="Meyerdierks A."/>
            <person name="Storesund J.E."/>
            <person name="Kallscheuer N."/>
            <person name="Luecker S."/>
            <person name="Lage O.M."/>
            <person name="Pohl T."/>
            <person name="Merkel B.J."/>
            <person name="Hornburger P."/>
            <person name="Mueller R.-W."/>
            <person name="Bruemmer F."/>
            <person name="Labrenz M."/>
            <person name="Spormann A.M."/>
            <person name="Op Den Camp H."/>
            <person name="Overmann J."/>
            <person name="Amann R."/>
            <person name="Jetten M.S.M."/>
            <person name="Mascher T."/>
            <person name="Medema M.H."/>
            <person name="Devos D.P."/>
            <person name="Kaster A.-K."/>
            <person name="Ovreas L."/>
            <person name="Rohde M."/>
            <person name="Galperin M.Y."/>
            <person name="Jogler C."/>
        </authorList>
    </citation>
    <scope>NUCLEOTIDE SEQUENCE [LARGE SCALE GENOMIC DNA]</scope>
    <source>
        <strain evidence="8 9">Pla52o</strain>
    </source>
</reference>
<evidence type="ECO:0000256" key="2">
    <source>
        <dbReference type="ARBA" id="ARBA00022692"/>
    </source>
</evidence>
<keyword evidence="4 6" id="KW-0472">Membrane</keyword>
<comment type="subcellular location">
    <subcellularLocation>
        <location evidence="1">Membrane</location>
        <topology evidence="1">Multi-pass membrane protein</topology>
    </subcellularLocation>
</comment>
<dbReference type="Pfam" id="PF04932">
    <property type="entry name" value="Wzy_C"/>
    <property type="match status" value="1"/>
</dbReference>
<dbReference type="GO" id="GO:0016874">
    <property type="term" value="F:ligase activity"/>
    <property type="evidence" value="ECO:0007669"/>
    <property type="project" value="UniProtKB-KW"/>
</dbReference>
<feature type="transmembrane region" description="Helical" evidence="6">
    <location>
        <begin position="609"/>
        <end position="627"/>
    </location>
</feature>
<dbReference type="OrthoDB" id="222868at2"/>
<feature type="transmembrane region" description="Helical" evidence="6">
    <location>
        <begin position="348"/>
        <end position="364"/>
    </location>
</feature>
<evidence type="ECO:0000256" key="5">
    <source>
        <dbReference type="SAM" id="MobiDB-lite"/>
    </source>
</evidence>
<feature type="transmembrane region" description="Helical" evidence="6">
    <location>
        <begin position="544"/>
        <end position="564"/>
    </location>
</feature>
<dbReference type="InterPro" id="IPR007016">
    <property type="entry name" value="O-antigen_ligase-rel_domated"/>
</dbReference>
<keyword evidence="2 6" id="KW-0812">Transmembrane</keyword>
<dbReference type="PANTHER" id="PTHR37422">
    <property type="entry name" value="TEICHURONIC ACID BIOSYNTHESIS PROTEIN TUAE"/>
    <property type="match status" value="1"/>
</dbReference>
<dbReference type="Proteomes" id="UP000316304">
    <property type="component" value="Unassembled WGS sequence"/>
</dbReference>
<evidence type="ECO:0000313" key="9">
    <source>
        <dbReference type="Proteomes" id="UP000316304"/>
    </source>
</evidence>
<feature type="compositionally biased region" description="Low complexity" evidence="5">
    <location>
        <begin position="58"/>
        <end position="67"/>
    </location>
</feature>
<evidence type="ECO:0000259" key="7">
    <source>
        <dbReference type="Pfam" id="PF04932"/>
    </source>
</evidence>
<feature type="region of interest" description="Disordered" evidence="5">
    <location>
        <begin position="1"/>
        <end position="75"/>
    </location>
</feature>
<dbReference type="AlphaFoldDB" id="A0A5C6CF64"/>
<dbReference type="GO" id="GO:0016020">
    <property type="term" value="C:membrane"/>
    <property type="evidence" value="ECO:0007669"/>
    <property type="project" value="UniProtKB-SubCell"/>
</dbReference>
<organism evidence="8 9">
    <name type="scientific">Novipirellula galeiformis</name>
    <dbReference type="NCBI Taxonomy" id="2528004"/>
    <lineage>
        <taxon>Bacteria</taxon>
        <taxon>Pseudomonadati</taxon>
        <taxon>Planctomycetota</taxon>
        <taxon>Planctomycetia</taxon>
        <taxon>Pirellulales</taxon>
        <taxon>Pirellulaceae</taxon>
        <taxon>Novipirellula</taxon>
    </lineage>
</organism>
<dbReference type="InterPro" id="IPR051533">
    <property type="entry name" value="WaaL-like"/>
</dbReference>
<keyword evidence="3 6" id="KW-1133">Transmembrane helix</keyword>
<gene>
    <name evidence="8" type="ORF">Pla52o_24510</name>
</gene>
<evidence type="ECO:0000256" key="4">
    <source>
        <dbReference type="ARBA" id="ARBA00023136"/>
    </source>
</evidence>
<accession>A0A5C6CF64</accession>
<dbReference type="EMBL" id="SJPT01000004">
    <property type="protein sequence ID" value="TWU22918.1"/>
    <property type="molecule type" value="Genomic_DNA"/>
</dbReference>
<feature type="transmembrane region" description="Helical" evidence="6">
    <location>
        <begin position="298"/>
        <end position="316"/>
    </location>
</feature>
<feature type="transmembrane region" description="Helical" evidence="6">
    <location>
        <begin position="225"/>
        <end position="243"/>
    </location>
</feature>
<dbReference type="InterPro" id="IPR011990">
    <property type="entry name" value="TPR-like_helical_dom_sf"/>
</dbReference>